<dbReference type="Gene3D" id="3.30.160.670">
    <property type="match status" value="1"/>
</dbReference>
<name>A0A5A7N432_9PROT</name>
<protein>
    <recommendedName>
        <fullName evidence="1">DUF4136 domain-containing protein</fullName>
    </recommendedName>
</protein>
<reference evidence="2 3" key="1">
    <citation type="submission" date="2019-09" db="EMBL/GenBank/DDBJ databases">
        <title>NBRP : Genome information of microbial organism related human and environment.</title>
        <authorList>
            <person name="Hattori M."/>
            <person name="Oshima K."/>
            <person name="Inaba H."/>
            <person name="Suda W."/>
            <person name="Sakamoto M."/>
            <person name="Iino T."/>
            <person name="Kitahara M."/>
            <person name="Oshida Y."/>
            <person name="Iida T."/>
            <person name="Kudo T."/>
            <person name="Itoh T."/>
            <person name="Ohkuma M."/>
        </authorList>
    </citation>
    <scope>NUCLEOTIDE SEQUENCE [LARGE SCALE GENOMIC DNA]</scope>
    <source>
        <strain evidence="2 3">Q-1</strain>
    </source>
</reference>
<organism evidence="2 3">
    <name type="scientific">Iodidimonas nitroreducens</name>
    <dbReference type="NCBI Taxonomy" id="1236968"/>
    <lineage>
        <taxon>Bacteria</taxon>
        <taxon>Pseudomonadati</taxon>
        <taxon>Pseudomonadota</taxon>
        <taxon>Alphaproteobacteria</taxon>
        <taxon>Iodidimonadales</taxon>
        <taxon>Iodidimonadaceae</taxon>
        <taxon>Iodidimonas</taxon>
    </lineage>
</organism>
<proteinExistence type="predicted"/>
<gene>
    <name evidence="2" type="ORF">JCM17846_01960</name>
</gene>
<accession>A0A5A7N432</accession>
<evidence type="ECO:0000313" key="3">
    <source>
        <dbReference type="Proteomes" id="UP000324996"/>
    </source>
</evidence>
<evidence type="ECO:0000259" key="1">
    <source>
        <dbReference type="Pfam" id="PF13590"/>
    </source>
</evidence>
<dbReference type="EMBL" id="BKCN01000001">
    <property type="protein sequence ID" value="GER02514.1"/>
    <property type="molecule type" value="Genomic_DNA"/>
</dbReference>
<dbReference type="Pfam" id="PF13590">
    <property type="entry name" value="DUF4136"/>
    <property type="match status" value="1"/>
</dbReference>
<keyword evidence="3" id="KW-1185">Reference proteome</keyword>
<feature type="domain" description="DUF4136" evidence="1">
    <location>
        <begin position="63"/>
        <end position="217"/>
    </location>
</feature>
<comment type="caution">
    <text evidence="2">The sequence shown here is derived from an EMBL/GenBank/DDBJ whole genome shotgun (WGS) entry which is preliminary data.</text>
</comment>
<sequence length="237" mass="26397">MIDNDLHVRRRKDDKAMMRQGFKILLLLSALTVAACAKTFEADVARFHRLEQPAGKSITIMPIDPEKKGSLEFEQYASLVRAQLIDAGYRPTEDNADIRVELDWLVSDGREKIFSRPGYYGGYPYYGGSFYHPYGFRSGFGHGFGGHGFGGYGYGYGGYGGSDVYSVTVYSVRLTLAMLNPQDEVLFEGRADTTLSNTNLPEAMPYLVQAMFSEFPGESGKSQRVELELPKGEDIGY</sequence>
<evidence type="ECO:0000313" key="2">
    <source>
        <dbReference type="EMBL" id="GER02514.1"/>
    </source>
</evidence>
<dbReference type="AlphaFoldDB" id="A0A5A7N432"/>
<dbReference type="InterPro" id="IPR025411">
    <property type="entry name" value="DUF4136"/>
</dbReference>
<dbReference type="Proteomes" id="UP000324996">
    <property type="component" value="Unassembled WGS sequence"/>
</dbReference>